<dbReference type="InterPro" id="IPR045058">
    <property type="entry name" value="GIMA/IAN/Toc"/>
</dbReference>
<evidence type="ECO:0000256" key="1">
    <source>
        <dbReference type="ARBA" id="ARBA00001946"/>
    </source>
</evidence>
<keyword evidence="15" id="KW-0472">Membrane</keyword>
<sequence>MTHRRFRILLFGETGAGKSSLSRVLGAPASFRCGVDRLRPVTDAPQSVQLTRNGHSFEIVDTQGISTTVSEDRVALEQTTRFLEKVPHVSLICYVVKMTDNRATAAMHNALRYIRNMFGRTNVWNHLCVVVTHCERGTDLFHTNYELFQNEFKPGLEELIDTDYENERTDPIRFFFVNSKLNKLDPETKLEFDHLIDFASSLNPMPTTGLSIPDPLLLKVTRYEDTKTVSEQTAPRYIKVTHVDGTKTHERDGVVETTVTQRKFLIKREFKDAPDPNKPDLKCIVSEERKPEFTTEEEIYGATMLRKQYCMKTDDRSIRKWTQVTWLSGRVSDEDEEIVELPQNQCEEGREAESDQGISTVEAIAAVAGLGLGTFISLVKLFE</sequence>
<evidence type="ECO:0000256" key="5">
    <source>
        <dbReference type="ARBA" id="ARBA00022640"/>
    </source>
</evidence>
<dbReference type="Pfam" id="PF04548">
    <property type="entry name" value="AIG1"/>
    <property type="match status" value="1"/>
</dbReference>
<keyword evidence="4" id="KW-0150">Chloroplast</keyword>
<evidence type="ECO:0000256" key="14">
    <source>
        <dbReference type="ARBA" id="ARBA00023134"/>
    </source>
</evidence>
<keyword evidence="11" id="KW-0460">Magnesium</keyword>
<keyword evidence="8" id="KW-0547">Nucleotide-binding</keyword>
<evidence type="ECO:0000256" key="3">
    <source>
        <dbReference type="ARBA" id="ARBA00022448"/>
    </source>
</evidence>
<name>A0ABQ9XRS1_9EUKA</name>
<dbReference type="Gene3D" id="3.40.50.300">
    <property type="entry name" value="P-loop containing nucleotide triphosphate hydrolases"/>
    <property type="match status" value="1"/>
</dbReference>
<keyword evidence="3" id="KW-0813">Transport</keyword>
<evidence type="ECO:0000313" key="18">
    <source>
        <dbReference type="EMBL" id="KAK2954075.1"/>
    </source>
</evidence>
<evidence type="ECO:0000313" key="19">
    <source>
        <dbReference type="Proteomes" id="UP001281761"/>
    </source>
</evidence>
<evidence type="ECO:0000256" key="4">
    <source>
        <dbReference type="ARBA" id="ARBA00022528"/>
    </source>
</evidence>
<keyword evidence="9" id="KW-0378">Hydrolase</keyword>
<comment type="subcellular location">
    <subcellularLocation>
        <location evidence="2">Membrane</location>
        <topology evidence="2">Single-pass membrane protein</topology>
    </subcellularLocation>
    <subcellularLocation>
        <location evidence="16">Plastid</location>
        <location evidence="16">Chloroplast outer membrane</location>
    </subcellularLocation>
</comment>
<accession>A0ABQ9XRS1</accession>
<dbReference type="Proteomes" id="UP001281761">
    <property type="component" value="Unassembled WGS sequence"/>
</dbReference>
<proteinExistence type="predicted"/>
<keyword evidence="14" id="KW-0342">GTP-binding</keyword>
<feature type="domain" description="AIG1-type G" evidence="17">
    <location>
        <begin position="7"/>
        <end position="153"/>
    </location>
</feature>
<dbReference type="InterPro" id="IPR006703">
    <property type="entry name" value="G_AIG1"/>
</dbReference>
<dbReference type="InterPro" id="IPR025662">
    <property type="entry name" value="Sigma_54_int_dom_ATP-bd_1"/>
</dbReference>
<protein>
    <recommendedName>
        <fullName evidence="17">AIG1-type G domain-containing protein</fullName>
    </recommendedName>
</protein>
<evidence type="ECO:0000256" key="8">
    <source>
        <dbReference type="ARBA" id="ARBA00022741"/>
    </source>
</evidence>
<organism evidence="18 19">
    <name type="scientific">Blattamonas nauphoetae</name>
    <dbReference type="NCBI Taxonomy" id="2049346"/>
    <lineage>
        <taxon>Eukaryota</taxon>
        <taxon>Metamonada</taxon>
        <taxon>Preaxostyla</taxon>
        <taxon>Oxymonadida</taxon>
        <taxon>Blattamonas</taxon>
    </lineage>
</organism>
<reference evidence="18 19" key="1">
    <citation type="journal article" date="2022" name="bioRxiv">
        <title>Genomics of Preaxostyla Flagellates Illuminates Evolutionary Transitions and the Path Towards Mitochondrial Loss.</title>
        <authorList>
            <person name="Novak L.V.F."/>
            <person name="Treitli S.C."/>
            <person name="Pyrih J."/>
            <person name="Halakuc P."/>
            <person name="Pipaliya S.V."/>
            <person name="Vacek V."/>
            <person name="Brzon O."/>
            <person name="Soukal P."/>
            <person name="Eme L."/>
            <person name="Dacks J.B."/>
            <person name="Karnkowska A."/>
            <person name="Elias M."/>
            <person name="Hampl V."/>
        </authorList>
    </citation>
    <scope>NUCLEOTIDE SEQUENCE [LARGE SCALE GENOMIC DNA]</scope>
    <source>
        <strain evidence="18">NAU3</strain>
        <tissue evidence="18">Gut</tissue>
    </source>
</reference>
<evidence type="ECO:0000256" key="16">
    <source>
        <dbReference type="ARBA" id="ARBA00024013"/>
    </source>
</evidence>
<evidence type="ECO:0000259" key="17">
    <source>
        <dbReference type="Pfam" id="PF04548"/>
    </source>
</evidence>
<dbReference type="PROSITE" id="PS00675">
    <property type="entry name" value="SIGMA54_INTERACT_1"/>
    <property type="match status" value="1"/>
</dbReference>
<dbReference type="SUPFAM" id="SSF52540">
    <property type="entry name" value="P-loop containing nucleoside triphosphate hydrolases"/>
    <property type="match status" value="1"/>
</dbReference>
<keyword evidence="5" id="KW-0934">Plastid</keyword>
<gene>
    <name evidence="18" type="ORF">BLNAU_10892</name>
</gene>
<evidence type="ECO:0000256" key="12">
    <source>
        <dbReference type="ARBA" id="ARBA00022927"/>
    </source>
</evidence>
<keyword evidence="19" id="KW-1185">Reference proteome</keyword>
<evidence type="ECO:0000256" key="2">
    <source>
        <dbReference type="ARBA" id="ARBA00004167"/>
    </source>
</evidence>
<evidence type="ECO:0000256" key="11">
    <source>
        <dbReference type="ARBA" id="ARBA00022842"/>
    </source>
</evidence>
<dbReference type="InterPro" id="IPR027417">
    <property type="entry name" value="P-loop_NTPase"/>
</dbReference>
<dbReference type="PANTHER" id="PTHR10903:SF135">
    <property type="entry name" value="TRANSLOCASE OF CHLOROPLAST 120, CHLOROPLASTIC-RELATED"/>
    <property type="match status" value="1"/>
</dbReference>
<dbReference type="PANTHER" id="PTHR10903">
    <property type="entry name" value="GTPASE, IMAP FAMILY MEMBER-RELATED"/>
    <property type="match status" value="1"/>
</dbReference>
<keyword evidence="6" id="KW-0812">Transmembrane</keyword>
<evidence type="ECO:0000256" key="7">
    <source>
        <dbReference type="ARBA" id="ARBA00022723"/>
    </source>
</evidence>
<evidence type="ECO:0000256" key="9">
    <source>
        <dbReference type="ARBA" id="ARBA00022801"/>
    </source>
</evidence>
<evidence type="ECO:0000256" key="10">
    <source>
        <dbReference type="ARBA" id="ARBA00022805"/>
    </source>
</evidence>
<keyword evidence="12" id="KW-0653">Protein transport</keyword>
<evidence type="ECO:0000256" key="6">
    <source>
        <dbReference type="ARBA" id="ARBA00022692"/>
    </source>
</evidence>
<comment type="caution">
    <text evidence="18">The sequence shown here is derived from an EMBL/GenBank/DDBJ whole genome shotgun (WGS) entry which is preliminary data.</text>
</comment>
<keyword evidence="10" id="KW-1002">Plastid outer membrane</keyword>
<evidence type="ECO:0000256" key="15">
    <source>
        <dbReference type="ARBA" id="ARBA00023136"/>
    </source>
</evidence>
<evidence type="ECO:0000256" key="13">
    <source>
        <dbReference type="ARBA" id="ARBA00022989"/>
    </source>
</evidence>
<keyword evidence="7" id="KW-0479">Metal-binding</keyword>
<dbReference type="EMBL" id="JARBJD010000082">
    <property type="protein sequence ID" value="KAK2954075.1"/>
    <property type="molecule type" value="Genomic_DNA"/>
</dbReference>
<keyword evidence="13" id="KW-1133">Transmembrane helix</keyword>
<comment type="cofactor">
    <cofactor evidence="1">
        <name>Mg(2+)</name>
        <dbReference type="ChEBI" id="CHEBI:18420"/>
    </cofactor>
</comment>